<keyword evidence="4" id="KW-1185">Reference proteome</keyword>
<gene>
    <name evidence="3" type="ORF">QO011_007200</name>
</gene>
<protein>
    <submittedName>
        <fullName evidence="3">Plasmid stabilization system protein ParE</fullName>
    </submittedName>
</protein>
<dbReference type="PANTHER" id="PTHR33755">
    <property type="entry name" value="TOXIN PARE1-RELATED"/>
    <property type="match status" value="1"/>
</dbReference>
<dbReference type="InterPro" id="IPR035093">
    <property type="entry name" value="RelE/ParE_toxin_dom_sf"/>
</dbReference>
<dbReference type="Gene3D" id="3.30.2310.20">
    <property type="entry name" value="RelE-like"/>
    <property type="match status" value="1"/>
</dbReference>
<dbReference type="RefSeq" id="WP_307283304.1">
    <property type="nucleotide sequence ID" value="NZ_JAUSVX010000020.1"/>
</dbReference>
<dbReference type="InterPro" id="IPR007712">
    <property type="entry name" value="RelE/ParE_toxin"/>
</dbReference>
<sequence>MRLRYTTPAARDLDQLLDYLYQRSEQGARSVRASIEATLSVLVQYPLAGRLTNRPIIRRIAVSSYPYVIFYRASKDEIIIHAVRHAARRPAFLPSGA</sequence>
<dbReference type="Pfam" id="PF05016">
    <property type="entry name" value="ParE_toxin"/>
    <property type="match status" value="1"/>
</dbReference>
<evidence type="ECO:0000256" key="2">
    <source>
        <dbReference type="ARBA" id="ARBA00022649"/>
    </source>
</evidence>
<reference evidence="3 4" key="1">
    <citation type="submission" date="2023-07" db="EMBL/GenBank/DDBJ databases">
        <title>Genomic Encyclopedia of Type Strains, Phase IV (KMG-IV): sequencing the most valuable type-strain genomes for metagenomic binning, comparative biology and taxonomic classification.</title>
        <authorList>
            <person name="Goeker M."/>
        </authorList>
    </citation>
    <scope>NUCLEOTIDE SEQUENCE [LARGE SCALE GENOMIC DNA]</scope>
    <source>
        <strain evidence="3 4">DSM 19619</strain>
    </source>
</reference>
<evidence type="ECO:0000256" key="1">
    <source>
        <dbReference type="ARBA" id="ARBA00006226"/>
    </source>
</evidence>
<evidence type="ECO:0000313" key="4">
    <source>
        <dbReference type="Proteomes" id="UP001242480"/>
    </source>
</evidence>
<accession>A0ABU0JIQ4</accession>
<keyword evidence="2" id="KW-1277">Toxin-antitoxin system</keyword>
<dbReference type="InterPro" id="IPR051803">
    <property type="entry name" value="TA_system_RelE-like_toxin"/>
</dbReference>
<comment type="caution">
    <text evidence="3">The sequence shown here is derived from an EMBL/GenBank/DDBJ whole genome shotgun (WGS) entry which is preliminary data.</text>
</comment>
<evidence type="ECO:0000313" key="3">
    <source>
        <dbReference type="EMBL" id="MDQ0474161.1"/>
    </source>
</evidence>
<proteinExistence type="inferred from homology"/>
<dbReference type="Proteomes" id="UP001242480">
    <property type="component" value="Unassembled WGS sequence"/>
</dbReference>
<organism evidence="3 4">
    <name type="scientific">Labrys wisconsinensis</name>
    <dbReference type="NCBI Taxonomy" id="425677"/>
    <lineage>
        <taxon>Bacteria</taxon>
        <taxon>Pseudomonadati</taxon>
        <taxon>Pseudomonadota</taxon>
        <taxon>Alphaproteobacteria</taxon>
        <taxon>Hyphomicrobiales</taxon>
        <taxon>Xanthobacteraceae</taxon>
        <taxon>Labrys</taxon>
    </lineage>
</organism>
<name>A0ABU0JIQ4_9HYPH</name>
<comment type="similarity">
    <text evidence="1">Belongs to the RelE toxin family.</text>
</comment>
<dbReference type="EMBL" id="JAUSVX010000020">
    <property type="protein sequence ID" value="MDQ0474161.1"/>
    <property type="molecule type" value="Genomic_DNA"/>
</dbReference>